<dbReference type="SUPFAM" id="SSF48403">
    <property type="entry name" value="Ankyrin repeat"/>
    <property type="match status" value="1"/>
</dbReference>
<dbReference type="InterPro" id="IPR002110">
    <property type="entry name" value="Ankyrin_rpt"/>
</dbReference>
<dbReference type="Gene3D" id="1.25.40.20">
    <property type="entry name" value="Ankyrin repeat-containing domain"/>
    <property type="match status" value="1"/>
</dbReference>
<feature type="repeat" description="ANK" evidence="3">
    <location>
        <begin position="108"/>
        <end position="140"/>
    </location>
</feature>
<protein>
    <submittedName>
        <fullName evidence="4">Ankyrin repeat domain-containing protein</fullName>
    </submittedName>
</protein>
<dbReference type="InterPro" id="IPR036770">
    <property type="entry name" value="Ankyrin_rpt-contain_sf"/>
</dbReference>
<dbReference type="AlphaFoldDB" id="A0AAU2AA46"/>
<proteinExistence type="predicted"/>
<keyword evidence="1" id="KW-0677">Repeat</keyword>
<dbReference type="EMBL" id="CP108222">
    <property type="protein sequence ID" value="WTT20768.1"/>
    <property type="molecule type" value="Genomic_DNA"/>
</dbReference>
<reference evidence="4" key="1">
    <citation type="submission" date="2022-10" db="EMBL/GenBank/DDBJ databases">
        <title>The complete genomes of actinobacterial strains from the NBC collection.</title>
        <authorList>
            <person name="Joergensen T.S."/>
            <person name="Alvarez Arevalo M."/>
            <person name="Sterndorff E.B."/>
            <person name="Faurdal D."/>
            <person name="Vuksanovic O."/>
            <person name="Mourched A.-S."/>
            <person name="Charusanti P."/>
            <person name="Shaw S."/>
            <person name="Blin K."/>
            <person name="Weber T."/>
        </authorList>
    </citation>
    <scope>NUCLEOTIDE SEQUENCE</scope>
    <source>
        <strain evidence="4">NBC_00093</strain>
    </source>
</reference>
<dbReference type="Pfam" id="PF00023">
    <property type="entry name" value="Ank"/>
    <property type="match status" value="1"/>
</dbReference>
<sequence>MNGQEPPQGSDHDLFTAVYEGDEDAVVRLLRLGVSPEALDEDGQTALYMAAVSDAPGIVRLLLSAGAAPDRLSAGSDLPLCGAACGGHTDVVRALLASGAVPDAVEAFGFTALAWALRCGHAAVAEALLAAGADPNRPGPTGEPPLVTAARRGSAACVRSLLARGARARGEALAEARRWTGVDVATELRAGLARAHGFGGEYVTRRWAEGVAVELVRDGVVVAGVDQGTGHAEIVAVLEEVLGVG</sequence>
<dbReference type="PROSITE" id="PS50297">
    <property type="entry name" value="ANK_REP_REGION"/>
    <property type="match status" value="2"/>
</dbReference>
<dbReference type="Pfam" id="PF12796">
    <property type="entry name" value="Ank_2"/>
    <property type="match status" value="1"/>
</dbReference>
<evidence type="ECO:0000256" key="2">
    <source>
        <dbReference type="ARBA" id="ARBA00023043"/>
    </source>
</evidence>
<keyword evidence="2 3" id="KW-0040">ANK repeat</keyword>
<feature type="repeat" description="ANK" evidence="3">
    <location>
        <begin position="42"/>
        <end position="74"/>
    </location>
</feature>
<dbReference type="PROSITE" id="PS50088">
    <property type="entry name" value="ANK_REPEAT"/>
    <property type="match status" value="2"/>
</dbReference>
<gene>
    <name evidence="4" type="ORF">OHA22_37190</name>
</gene>
<dbReference type="SMART" id="SM00248">
    <property type="entry name" value="ANK"/>
    <property type="match status" value="5"/>
</dbReference>
<accession>A0AAU2AA46</accession>
<evidence type="ECO:0000313" key="4">
    <source>
        <dbReference type="EMBL" id="WTT20768.1"/>
    </source>
</evidence>
<dbReference type="PANTHER" id="PTHR24171">
    <property type="entry name" value="ANKYRIN REPEAT DOMAIN-CONTAINING PROTEIN 39-RELATED"/>
    <property type="match status" value="1"/>
</dbReference>
<evidence type="ECO:0000256" key="1">
    <source>
        <dbReference type="ARBA" id="ARBA00022737"/>
    </source>
</evidence>
<organism evidence="4">
    <name type="scientific">Streptomyces sp. NBC_00093</name>
    <dbReference type="NCBI Taxonomy" id="2975649"/>
    <lineage>
        <taxon>Bacteria</taxon>
        <taxon>Bacillati</taxon>
        <taxon>Actinomycetota</taxon>
        <taxon>Actinomycetes</taxon>
        <taxon>Kitasatosporales</taxon>
        <taxon>Streptomycetaceae</taxon>
        <taxon>Streptomyces</taxon>
    </lineage>
</organism>
<name>A0AAU2AA46_9ACTN</name>
<evidence type="ECO:0000256" key="3">
    <source>
        <dbReference type="PROSITE-ProRule" id="PRU00023"/>
    </source>
</evidence>